<sequence>MSLHCWNSHDEFLDMMERNRDLCVGGAVHSFDGTKEAGAFLIDLDLYIEFFFFNLFTHEKHTERGRDTGRGRSRLHAGSKYIKTSFSTKKKWENGHDTMSTVRKQNPLKLANILYNIINFFPDTLFFRLVKHKH</sequence>
<dbReference type="InterPro" id="IPR032466">
    <property type="entry name" value="Metal_Hydrolase"/>
</dbReference>
<dbReference type="GO" id="GO:0005829">
    <property type="term" value="C:cytosol"/>
    <property type="evidence" value="ECO:0007669"/>
    <property type="project" value="TreeGrafter"/>
</dbReference>
<organism evidence="3 4">
    <name type="scientific">Nyctereutes procyonoides</name>
    <name type="common">Raccoon dog</name>
    <name type="synonym">Canis procyonoides</name>
    <dbReference type="NCBI Taxonomy" id="34880"/>
    <lineage>
        <taxon>Eukaryota</taxon>
        <taxon>Metazoa</taxon>
        <taxon>Chordata</taxon>
        <taxon>Craniata</taxon>
        <taxon>Vertebrata</taxon>
        <taxon>Euteleostomi</taxon>
        <taxon>Mammalia</taxon>
        <taxon>Eutheria</taxon>
        <taxon>Laurasiatheria</taxon>
        <taxon>Carnivora</taxon>
        <taxon>Caniformia</taxon>
        <taxon>Canidae</taxon>
        <taxon>Nyctereutes</taxon>
    </lineage>
</organism>
<dbReference type="EMBL" id="CAJHUB010000775">
    <property type="protein sequence ID" value="CAD7692743.1"/>
    <property type="molecule type" value="Genomic_DNA"/>
</dbReference>
<evidence type="ECO:0000313" key="3">
    <source>
        <dbReference type="EMBL" id="CAD7692743.1"/>
    </source>
</evidence>
<comment type="similarity">
    <text evidence="1">Belongs to the metallo-dependent hydrolases superfamily. TatD-type hydrolase family.</text>
</comment>
<dbReference type="GO" id="GO:0008296">
    <property type="term" value="F:3'-5'-DNA exonuclease activity"/>
    <property type="evidence" value="ECO:0007669"/>
    <property type="project" value="TreeGrafter"/>
</dbReference>
<evidence type="ECO:0000313" key="4">
    <source>
        <dbReference type="Proteomes" id="UP000645828"/>
    </source>
</evidence>
<dbReference type="SUPFAM" id="SSF51556">
    <property type="entry name" value="Metallo-dependent hydrolases"/>
    <property type="match status" value="1"/>
</dbReference>
<dbReference type="PANTHER" id="PTHR10060:SF15">
    <property type="entry name" value="DEOXYRIBONUCLEASE TATDN1"/>
    <property type="match status" value="1"/>
</dbReference>
<gene>
    <name evidence="3" type="ORF">NYPRO_LOCUS25537</name>
</gene>
<name>A0A811ZVV0_NYCPR</name>
<proteinExistence type="inferred from homology"/>
<evidence type="ECO:0000256" key="2">
    <source>
        <dbReference type="ARBA" id="ARBA00022801"/>
    </source>
</evidence>
<keyword evidence="4" id="KW-1185">Reference proteome</keyword>
<dbReference type="Proteomes" id="UP000645828">
    <property type="component" value="Unassembled WGS sequence"/>
</dbReference>
<reference evidence="3" key="1">
    <citation type="submission" date="2020-12" db="EMBL/GenBank/DDBJ databases">
        <authorList>
            <consortium name="Molecular Ecology Group"/>
        </authorList>
    </citation>
    <scope>NUCLEOTIDE SEQUENCE</scope>
    <source>
        <strain evidence="3">TBG_1078</strain>
    </source>
</reference>
<evidence type="ECO:0000256" key="1">
    <source>
        <dbReference type="ARBA" id="ARBA00009275"/>
    </source>
</evidence>
<keyword evidence="2" id="KW-0378">Hydrolase</keyword>
<comment type="caution">
    <text evidence="3">The sequence shown here is derived from an EMBL/GenBank/DDBJ whole genome shotgun (WGS) entry which is preliminary data.</text>
</comment>
<dbReference type="PANTHER" id="PTHR10060">
    <property type="entry name" value="TATD FAMILY DEOXYRIBONUCLEASE"/>
    <property type="match status" value="1"/>
</dbReference>
<protein>
    <submittedName>
        <fullName evidence="3">(raccoon dog) hypothetical protein</fullName>
    </submittedName>
</protein>
<dbReference type="AlphaFoldDB" id="A0A811ZVV0"/>
<accession>A0A811ZVV0</accession>
<dbReference type="InterPro" id="IPR050891">
    <property type="entry name" value="TatD-type_Hydrolase"/>
</dbReference>
<dbReference type="Gene3D" id="3.20.20.140">
    <property type="entry name" value="Metal-dependent hydrolases"/>
    <property type="match status" value="1"/>
</dbReference>